<evidence type="ECO:0000313" key="2">
    <source>
        <dbReference type="EMBL" id="MFC7191182.1"/>
    </source>
</evidence>
<evidence type="ECO:0000256" key="1">
    <source>
        <dbReference type="SAM" id="Phobius"/>
    </source>
</evidence>
<name>A0ABD5YQK8_9EURY</name>
<proteinExistence type="predicted"/>
<keyword evidence="1" id="KW-0812">Transmembrane</keyword>
<feature type="transmembrane region" description="Helical" evidence="1">
    <location>
        <begin position="42"/>
        <end position="60"/>
    </location>
</feature>
<evidence type="ECO:0000313" key="3">
    <source>
        <dbReference type="Proteomes" id="UP001596417"/>
    </source>
</evidence>
<dbReference type="EMBL" id="JBHTAX010000001">
    <property type="protein sequence ID" value="MFC7191182.1"/>
    <property type="molecule type" value="Genomic_DNA"/>
</dbReference>
<protein>
    <submittedName>
        <fullName evidence="2">Uncharacterized protein</fullName>
    </submittedName>
</protein>
<reference evidence="2 3" key="1">
    <citation type="journal article" date="2019" name="Int. J. Syst. Evol. Microbiol.">
        <title>The Global Catalogue of Microorganisms (GCM) 10K type strain sequencing project: providing services to taxonomists for standard genome sequencing and annotation.</title>
        <authorList>
            <consortium name="The Broad Institute Genomics Platform"/>
            <consortium name="The Broad Institute Genome Sequencing Center for Infectious Disease"/>
            <person name="Wu L."/>
            <person name="Ma J."/>
        </authorList>
    </citation>
    <scope>NUCLEOTIDE SEQUENCE [LARGE SCALE GENOMIC DNA]</scope>
    <source>
        <strain evidence="2 3">RDMS1</strain>
    </source>
</reference>
<keyword evidence="1" id="KW-1133">Transmembrane helix</keyword>
<feature type="transmembrane region" description="Helical" evidence="1">
    <location>
        <begin position="12"/>
        <end position="30"/>
    </location>
</feature>
<organism evidence="2 3">
    <name type="scientific">Halocatena marina</name>
    <dbReference type="NCBI Taxonomy" id="2934937"/>
    <lineage>
        <taxon>Archaea</taxon>
        <taxon>Methanobacteriati</taxon>
        <taxon>Methanobacteriota</taxon>
        <taxon>Stenosarchaea group</taxon>
        <taxon>Halobacteria</taxon>
        <taxon>Halobacteriales</taxon>
        <taxon>Natronomonadaceae</taxon>
        <taxon>Halocatena</taxon>
    </lineage>
</organism>
<dbReference type="RefSeq" id="WP_248908744.1">
    <property type="nucleotide sequence ID" value="NZ_CP109979.1"/>
</dbReference>
<dbReference type="AlphaFoldDB" id="A0ABD5YQK8"/>
<feature type="transmembrane region" description="Helical" evidence="1">
    <location>
        <begin position="67"/>
        <end position="86"/>
    </location>
</feature>
<dbReference type="Proteomes" id="UP001596417">
    <property type="component" value="Unassembled WGS sequence"/>
</dbReference>
<gene>
    <name evidence="2" type="ORF">ACFQL7_16125</name>
</gene>
<comment type="caution">
    <text evidence="2">The sequence shown here is derived from an EMBL/GenBank/DDBJ whole genome shotgun (WGS) entry which is preliminary data.</text>
</comment>
<keyword evidence="3" id="KW-1185">Reference proteome</keyword>
<keyword evidence="1" id="KW-0472">Membrane</keyword>
<dbReference type="GeneID" id="76200893"/>
<sequence length="116" mass="12629">MFDVGIRQHRPLWIVLSLFVAGVFAIIIWNPVLIADFPLEQFLDWYAVSGLLLVGLTAAIEGDTMYALLFALYALAFTLLVATVLPTVIAKVGVLVCLTLSVVLADTVRLLDHAST</sequence>
<accession>A0ABD5YQK8</accession>